<evidence type="ECO:0008006" key="4">
    <source>
        <dbReference type="Google" id="ProtNLM"/>
    </source>
</evidence>
<sequence length="64" mass="7053">MRRYGNINIEKSHIESQIKFNGAPLTIAAFNGFSEVAELLLSKGVNIEHSNKNGDMALTLASYK</sequence>
<dbReference type="PROSITE" id="PS50088">
    <property type="entry name" value="ANK_REPEAT"/>
    <property type="match status" value="1"/>
</dbReference>
<dbReference type="Gene3D" id="1.25.40.20">
    <property type="entry name" value="Ankyrin repeat-containing domain"/>
    <property type="match status" value="1"/>
</dbReference>
<name>A0AAV8XUM5_9CUCU</name>
<keyword evidence="1" id="KW-0040">ANK repeat</keyword>
<proteinExistence type="predicted"/>
<dbReference type="AlphaFoldDB" id="A0AAV8XUM5"/>
<feature type="repeat" description="ANK" evidence="1">
    <location>
        <begin position="20"/>
        <end position="52"/>
    </location>
</feature>
<dbReference type="Proteomes" id="UP001162156">
    <property type="component" value="Unassembled WGS sequence"/>
</dbReference>
<evidence type="ECO:0000313" key="2">
    <source>
        <dbReference type="EMBL" id="KAJ8942583.1"/>
    </source>
</evidence>
<keyword evidence="3" id="KW-1185">Reference proteome</keyword>
<evidence type="ECO:0000256" key="1">
    <source>
        <dbReference type="PROSITE-ProRule" id="PRU00023"/>
    </source>
</evidence>
<accession>A0AAV8XUM5</accession>
<protein>
    <recommendedName>
        <fullName evidence="4">Ankyrin repeat protein</fullName>
    </recommendedName>
</protein>
<dbReference type="EMBL" id="JANEYF010002751">
    <property type="protein sequence ID" value="KAJ8942583.1"/>
    <property type="molecule type" value="Genomic_DNA"/>
</dbReference>
<dbReference type="SUPFAM" id="SSF48403">
    <property type="entry name" value="Ankyrin repeat"/>
    <property type="match status" value="1"/>
</dbReference>
<dbReference type="InterPro" id="IPR002110">
    <property type="entry name" value="Ankyrin_rpt"/>
</dbReference>
<comment type="caution">
    <text evidence="2">The sequence shown here is derived from an EMBL/GenBank/DDBJ whole genome shotgun (WGS) entry which is preliminary data.</text>
</comment>
<reference evidence="2" key="1">
    <citation type="journal article" date="2023" name="Insect Mol. Biol.">
        <title>Genome sequencing provides insights into the evolution of gene families encoding plant cell wall-degrading enzymes in longhorned beetles.</title>
        <authorList>
            <person name="Shin N.R."/>
            <person name="Okamura Y."/>
            <person name="Kirsch R."/>
            <person name="Pauchet Y."/>
        </authorList>
    </citation>
    <scope>NUCLEOTIDE SEQUENCE</scope>
    <source>
        <strain evidence="2">RBIC_L_NR</strain>
    </source>
</reference>
<dbReference type="InterPro" id="IPR036770">
    <property type="entry name" value="Ankyrin_rpt-contain_sf"/>
</dbReference>
<evidence type="ECO:0000313" key="3">
    <source>
        <dbReference type="Proteomes" id="UP001162156"/>
    </source>
</evidence>
<gene>
    <name evidence="2" type="ORF">NQ314_010039</name>
</gene>
<organism evidence="2 3">
    <name type="scientific">Rhamnusium bicolor</name>
    <dbReference type="NCBI Taxonomy" id="1586634"/>
    <lineage>
        <taxon>Eukaryota</taxon>
        <taxon>Metazoa</taxon>
        <taxon>Ecdysozoa</taxon>
        <taxon>Arthropoda</taxon>
        <taxon>Hexapoda</taxon>
        <taxon>Insecta</taxon>
        <taxon>Pterygota</taxon>
        <taxon>Neoptera</taxon>
        <taxon>Endopterygota</taxon>
        <taxon>Coleoptera</taxon>
        <taxon>Polyphaga</taxon>
        <taxon>Cucujiformia</taxon>
        <taxon>Chrysomeloidea</taxon>
        <taxon>Cerambycidae</taxon>
        <taxon>Lepturinae</taxon>
        <taxon>Rhagiini</taxon>
        <taxon>Rhamnusium</taxon>
    </lineage>
</organism>
<dbReference type="Pfam" id="PF00023">
    <property type="entry name" value="Ank"/>
    <property type="match status" value="1"/>
</dbReference>